<feature type="repeat" description="ANK" evidence="3">
    <location>
        <begin position="84"/>
        <end position="116"/>
    </location>
</feature>
<dbReference type="EMBL" id="CADCXV010000258">
    <property type="protein sequence ID" value="CAB0029144.1"/>
    <property type="molecule type" value="Genomic_DNA"/>
</dbReference>
<keyword evidence="2 3" id="KW-0040">ANK repeat</keyword>
<dbReference type="InterPro" id="IPR002110">
    <property type="entry name" value="Ankyrin_rpt"/>
</dbReference>
<gene>
    <name evidence="4" type="ORF">TBRA_LOCUS1223</name>
</gene>
<evidence type="ECO:0000256" key="3">
    <source>
        <dbReference type="PROSITE-ProRule" id="PRU00023"/>
    </source>
</evidence>
<proteinExistence type="predicted"/>
<dbReference type="GO" id="GO:0051059">
    <property type="term" value="F:NF-kappaB binding"/>
    <property type="evidence" value="ECO:0007669"/>
    <property type="project" value="TreeGrafter"/>
</dbReference>
<dbReference type="Pfam" id="PF12796">
    <property type="entry name" value="Ank_2"/>
    <property type="match status" value="1"/>
</dbReference>
<evidence type="ECO:0000313" key="4">
    <source>
        <dbReference type="EMBL" id="CAB0029144.1"/>
    </source>
</evidence>
<dbReference type="PROSITE" id="PS50297">
    <property type="entry name" value="ANK_REP_REGION"/>
    <property type="match status" value="2"/>
</dbReference>
<dbReference type="InterPro" id="IPR036770">
    <property type="entry name" value="Ankyrin_rpt-contain_sf"/>
</dbReference>
<dbReference type="Proteomes" id="UP000479190">
    <property type="component" value="Unassembled WGS sequence"/>
</dbReference>
<dbReference type="Pfam" id="PF00023">
    <property type="entry name" value="Ank"/>
    <property type="match status" value="1"/>
</dbReference>
<dbReference type="GO" id="GO:0005829">
    <property type="term" value="C:cytosol"/>
    <property type="evidence" value="ECO:0007669"/>
    <property type="project" value="TreeGrafter"/>
</dbReference>
<dbReference type="SUPFAM" id="SSF48403">
    <property type="entry name" value="Ankyrin repeat"/>
    <property type="match status" value="1"/>
</dbReference>
<evidence type="ECO:0000256" key="1">
    <source>
        <dbReference type="ARBA" id="ARBA00022737"/>
    </source>
</evidence>
<dbReference type="PANTHER" id="PTHR46680:SF3">
    <property type="entry name" value="NF-KAPPA-B INHIBITOR CACTUS"/>
    <property type="match status" value="1"/>
</dbReference>
<accession>A0A6H5HWU5</accession>
<evidence type="ECO:0000313" key="5">
    <source>
        <dbReference type="Proteomes" id="UP000479190"/>
    </source>
</evidence>
<organism evidence="4 5">
    <name type="scientific">Trichogramma brassicae</name>
    <dbReference type="NCBI Taxonomy" id="86971"/>
    <lineage>
        <taxon>Eukaryota</taxon>
        <taxon>Metazoa</taxon>
        <taxon>Ecdysozoa</taxon>
        <taxon>Arthropoda</taxon>
        <taxon>Hexapoda</taxon>
        <taxon>Insecta</taxon>
        <taxon>Pterygota</taxon>
        <taxon>Neoptera</taxon>
        <taxon>Endopterygota</taxon>
        <taxon>Hymenoptera</taxon>
        <taxon>Apocrita</taxon>
        <taxon>Proctotrupomorpha</taxon>
        <taxon>Chalcidoidea</taxon>
        <taxon>Trichogrammatidae</taxon>
        <taxon>Trichogramma</taxon>
    </lineage>
</organism>
<dbReference type="PROSITE" id="PS50088">
    <property type="entry name" value="ANK_REPEAT"/>
    <property type="match status" value="2"/>
</dbReference>
<reference evidence="4 5" key="1">
    <citation type="submission" date="2020-02" db="EMBL/GenBank/DDBJ databases">
        <authorList>
            <person name="Ferguson B K."/>
        </authorList>
    </citation>
    <scope>NUCLEOTIDE SEQUENCE [LARGE SCALE GENOMIC DNA]</scope>
</reference>
<keyword evidence="5" id="KW-1185">Reference proteome</keyword>
<evidence type="ECO:0000256" key="2">
    <source>
        <dbReference type="ARBA" id="ARBA00023043"/>
    </source>
</evidence>
<dbReference type="OrthoDB" id="194358at2759"/>
<name>A0A6H5HWU5_9HYME</name>
<dbReference type="InterPro" id="IPR051070">
    <property type="entry name" value="NF-kappa-B_inhibitor"/>
</dbReference>
<dbReference type="PANTHER" id="PTHR46680">
    <property type="entry name" value="NF-KAPPA-B INHIBITOR ALPHA"/>
    <property type="match status" value="1"/>
</dbReference>
<dbReference type="GO" id="GO:0071356">
    <property type="term" value="P:cellular response to tumor necrosis factor"/>
    <property type="evidence" value="ECO:0007669"/>
    <property type="project" value="TreeGrafter"/>
</dbReference>
<feature type="repeat" description="ANK" evidence="3">
    <location>
        <begin position="52"/>
        <end position="84"/>
    </location>
</feature>
<protein>
    <submittedName>
        <fullName evidence="4">Uncharacterized protein</fullName>
    </submittedName>
</protein>
<keyword evidence="1" id="KW-0677">Repeat</keyword>
<dbReference type="SMART" id="SM00248">
    <property type="entry name" value="ANK"/>
    <property type="match status" value="4"/>
</dbReference>
<dbReference type="AlphaFoldDB" id="A0A6H5HWU5"/>
<dbReference type="Gene3D" id="1.25.40.20">
    <property type="entry name" value="Ankyrin repeat-containing domain"/>
    <property type="match status" value="2"/>
</dbReference>
<sequence>MAPRPQPYDLQNVSRLHRVRFLEVTKKQWFSSQTTGPMKNDQKKKKKTENQDDFTYLHAACLRGDTESVLELLREGADVDQASCTSSPLHTAVLYRRVDVVRMLLEHGADPNRPDHDDGSTALHALAYGLASGAFDHHTCHDNGGKKVLPALDAILELLLAAGARVDARNFSGSTALHLAVSRFDFGLTRLLLERAGASLHGLSENLAFDADERLAGTFWIAKMIDLLVAHEFVMDFDTRLRFLKAWLRARGRDFEFAEPNESVLMGIGRTDFIVNDIDARLAIHKKFDFYMGQETKDRLLKKRERLLDSTVPGNVSRAKLRTFYRWKFNEVGAETDAAKLKGIMLTENLSLYRVCQLSPATAASILKRRNNWLRRVFPALQLETLSLFVKRHAAEIFMRTQFEFFVADLFTTDQCRLNLPHTFCSLVAERMSNEELYRLCEQTSETNYVD</sequence>